<accession>A0A8S5TA98</accession>
<organism evidence="1">
    <name type="scientific">Siphoviridae sp. ctwDi18</name>
    <dbReference type="NCBI Taxonomy" id="2827970"/>
    <lineage>
        <taxon>Viruses</taxon>
        <taxon>Duplodnaviria</taxon>
        <taxon>Heunggongvirae</taxon>
        <taxon>Uroviricota</taxon>
        <taxon>Caudoviricetes</taxon>
    </lineage>
</organism>
<sequence length="146" mass="16902">MLNKEYYKDLFVEAAAESDKIALNNCTKEPVLCSTIGCSSCVFVEVDHCIKARKEWANSEYSEPRIHWEDVPVDTPVYIQTDDDKSNMPRHFASYDSESDIIKVFIAGRTSFTIADKPNVDQHTAEYPSSFVRLARKEDMEKYYRR</sequence>
<reference evidence="1" key="1">
    <citation type="journal article" date="2021" name="Proc. Natl. Acad. Sci. U.S.A.">
        <title>A Catalog of Tens of Thousands of Viruses from Human Metagenomes Reveals Hidden Associations with Chronic Diseases.</title>
        <authorList>
            <person name="Tisza M.J."/>
            <person name="Buck C.B."/>
        </authorList>
    </citation>
    <scope>NUCLEOTIDE SEQUENCE</scope>
    <source>
        <strain evidence="1">CtwDi18</strain>
    </source>
</reference>
<evidence type="ECO:0000313" key="1">
    <source>
        <dbReference type="EMBL" id="DAF59903.1"/>
    </source>
</evidence>
<dbReference type="EMBL" id="BK032778">
    <property type="protein sequence ID" value="DAF59903.1"/>
    <property type="molecule type" value="Genomic_DNA"/>
</dbReference>
<protein>
    <submittedName>
        <fullName evidence="1">Uncharacterized protein</fullName>
    </submittedName>
</protein>
<proteinExistence type="predicted"/>
<name>A0A8S5TA98_9CAUD</name>